<reference evidence="1" key="1">
    <citation type="journal article" date="2023" name="G3 (Bethesda)">
        <title>A reference genome for the long-term kleptoplast-retaining sea slug Elysia crispata morphotype clarki.</title>
        <authorList>
            <person name="Eastman K.E."/>
            <person name="Pendleton A.L."/>
            <person name="Shaikh M.A."/>
            <person name="Suttiyut T."/>
            <person name="Ogas R."/>
            <person name="Tomko P."/>
            <person name="Gavelis G."/>
            <person name="Widhalm J.R."/>
            <person name="Wisecaver J.H."/>
        </authorList>
    </citation>
    <scope>NUCLEOTIDE SEQUENCE</scope>
    <source>
        <strain evidence="1">ECLA1</strain>
    </source>
</reference>
<dbReference type="Proteomes" id="UP001283361">
    <property type="component" value="Unassembled WGS sequence"/>
</dbReference>
<organism evidence="1 2">
    <name type="scientific">Elysia crispata</name>
    <name type="common">lettuce slug</name>
    <dbReference type="NCBI Taxonomy" id="231223"/>
    <lineage>
        <taxon>Eukaryota</taxon>
        <taxon>Metazoa</taxon>
        <taxon>Spiralia</taxon>
        <taxon>Lophotrochozoa</taxon>
        <taxon>Mollusca</taxon>
        <taxon>Gastropoda</taxon>
        <taxon>Heterobranchia</taxon>
        <taxon>Euthyneura</taxon>
        <taxon>Panpulmonata</taxon>
        <taxon>Sacoglossa</taxon>
        <taxon>Placobranchoidea</taxon>
        <taxon>Plakobranchidae</taxon>
        <taxon>Elysia</taxon>
    </lineage>
</organism>
<proteinExistence type="predicted"/>
<dbReference type="AlphaFoldDB" id="A0AAE0YI12"/>
<evidence type="ECO:0000313" key="2">
    <source>
        <dbReference type="Proteomes" id="UP001283361"/>
    </source>
</evidence>
<gene>
    <name evidence="1" type="ORF">RRG08_062369</name>
</gene>
<sequence>MGRNNIDNLFQRVKREAGVSTANGLDHILDPSLIHLDQTGFVRRMVLMRTPSCLFVMLARGKFCGYQTRQELPRLWTPPTPSDGTLFYNNGYSLPDSARSRCYTVLRSCIWVFETRGHPSLELKVKDYQSCLVSHKPSVSTVTAYVLKKFRQLHEVRKDFNKQLNL</sequence>
<name>A0AAE0YI12_9GAST</name>
<accession>A0AAE0YI12</accession>
<dbReference type="EMBL" id="JAWDGP010006253">
    <property type="protein sequence ID" value="KAK3744721.1"/>
    <property type="molecule type" value="Genomic_DNA"/>
</dbReference>
<keyword evidence="2" id="KW-1185">Reference proteome</keyword>
<evidence type="ECO:0000313" key="1">
    <source>
        <dbReference type="EMBL" id="KAK3744721.1"/>
    </source>
</evidence>
<comment type="caution">
    <text evidence="1">The sequence shown here is derived from an EMBL/GenBank/DDBJ whole genome shotgun (WGS) entry which is preliminary data.</text>
</comment>
<protein>
    <submittedName>
        <fullName evidence="1">Uncharacterized protein</fullName>
    </submittedName>
</protein>